<proteinExistence type="predicted"/>
<feature type="signal peptide" evidence="1">
    <location>
        <begin position="1"/>
        <end position="25"/>
    </location>
</feature>
<reference evidence="2" key="1">
    <citation type="submission" date="2020-10" db="EMBL/GenBank/DDBJ databases">
        <authorList>
            <person name="Gilroy R."/>
        </authorList>
    </citation>
    <scope>NUCLEOTIDE SEQUENCE</scope>
    <source>
        <strain evidence="2">CHK190-19873</strain>
    </source>
</reference>
<comment type="caution">
    <text evidence="2">The sequence shown here is derived from an EMBL/GenBank/DDBJ whole genome shotgun (WGS) entry which is preliminary data.</text>
</comment>
<name>A0A9D1JJS3_9FIRM</name>
<keyword evidence="1" id="KW-0732">Signal</keyword>
<evidence type="ECO:0000313" key="3">
    <source>
        <dbReference type="Proteomes" id="UP000823935"/>
    </source>
</evidence>
<dbReference type="Proteomes" id="UP000823935">
    <property type="component" value="Unassembled WGS sequence"/>
</dbReference>
<organism evidence="2 3">
    <name type="scientific">Candidatus Limivivens intestinipullorum</name>
    <dbReference type="NCBI Taxonomy" id="2840858"/>
    <lineage>
        <taxon>Bacteria</taxon>
        <taxon>Bacillati</taxon>
        <taxon>Bacillota</taxon>
        <taxon>Clostridia</taxon>
        <taxon>Lachnospirales</taxon>
        <taxon>Lachnospiraceae</taxon>
        <taxon>Lachnospiraceae incertae sedis</taxon>
        <taxon>Candidatus Limivivens</taxon>
    </lineage>
</organism>
<feature type="chain" id="PRO_5039724465" evidence="1">
    <location>
        <begin position="26"/>
        <end position="152"/>
    </location>
</feature>
<sequence length="152" mass="16175">MKTKGILALLMGGMIAIGTALPCSAAEAGIETTTVVYQLENGITVEETIWEASISTFAAESQKRGTAYKTYRRGSDVIATVSLTATFWYDGSDSGVVSTDSSYSVYDGWSYTNESIWDSGNTAYLSAELTNLFIKSIDVSLSLSCSPSGQLS</sequence>
<evidence type="ECO:0000256" key="1">
    <source>
        <dbReference type="SAM" id="SignalP"/>
    </source>
</evidence>
<dbReference type="EMBL" id="DVIQ01000038">
    <property type="protein sequence ID" value="HIS31400.1"/>
    <property type="molecule type" value="Genomic_DNA"/>
</dbReference>
<dbReference type="AlphaFoldDB" id="A0A9D1JJS3"/>
<protein>
    <submittedName>
        <fullName evidence="2">Uncharacterized protein</fullName>
    </submittedName>
</protein>
<gene>
    <name evidence="2" type="ORF">IAB44_07610</name>
</gene>
<reference evidence="2" key="2">
    <citation type="journal article" date="2021" name="PeerJ">
        <title>Extensive microbial diversity within the chicken gut microbiome revealed by metagenomics and culture.</title>
        <authorList>
            <person name="Gilroy R."/>
            <person name="Ravi A."/>
            <person name="Getino M."/>
            <person name="Pursley I."/>
            <person name="Horton D.L."/>
            <person name="Alikhan N.F."/>
            <person name="Baker D."/>
            <person name="Gharbi K."/>
            <person name="Hall N."/>
            <person name="Watson M."/>
            <person name="Adriaenssens E.M."/>
            <person name="Foster-Nyarko E."/>
            <person name="Jarju S."/>
            <person name="Secka A."/>
            <person name="Antonio M."/>
            <person name="Oren A."/>
            <person name="Chaudhuri R.R."/>
            <person name="La Ragione R."/>
            <person name="Hildebrand F."/>
            <person name="Pallen M.J."/>
        </authorList>
    </citation>
    <scope>NUCLEOTIDE SEQUENCE</scope>
    <source>
        <strain evidence="2">CHK190-19873</strain>
    </source>
</reference>
<evidence type="ECO:0000313" key="2">
    <source>
        <dbReference type="EMBL" id="HIS31400.1"/>
    </source>
</evidence>
<accession>A0A9D1JJS3</accession>